<dbReference type="InterPro" id="IPR027417">
    <property type="entry name" value="P-loop_NTPase"/>
</dbReference>
<keyword evidence="11" id="KW-1185">Reference proteome</keyword>
<dbReference type="Proteomes" id="UP001519292">
    <property type="component" value="Unassembled WGS sequence"/>
</dbReference>
<name>A0ABS4MD41_9LACO</name>
<evidence type="ECO:0000256" key="2">
    <source>
        <dbReference type="ARBA" id="ARBA00022692"/>
    </source>
</evidence>
<evidence type="ECO:0000259" key="9">
    <source>
        <dbReference type="PROSITE" id="PS50929"/>
    </source>
</evidence>
<dbReference type="SMART" id="SM00382">
    <property type="entry name" value="AAA"/>
    <property type="match status" value="1"/>
</dbReference>
<dbReference type="InterPro" id="IPR003593">
    <property type="entry name" value="AAA+_ATPase"/>
</dbReference>
<keyword evidence="4" id="KW-0067">ATP-binding</keyword>
<dbReference type="InterPro" id="IPR036640">
    <property type="entry name" value="ABC1_TM_sf"/>
</dbReference>
<comment type="subcellular location">
    <subcellularLocation>
        <location evidence="1">Cell membrane</location>
        <topology evidence="1">Multi-pass membrane protein</topology>
    </subcellularLocation>
</comment>
<keyword evidence="3" id="KW-0547">Nucleotide-binding</keyword>
<dbReference type="Gene3D" id="3.40.50.300">
    <property type="entry name" value="P-loop containing nucleotide triphosphate hydrolases"/>
    <property type="match status" value="1"/>
</dbReference>
<dbReference type="Gene3D" id="1.20.1560.10">
    <property type="entry name" value="ABC transporter type 1, transmembrane domain"/>
    <property type="match status" value="1"/>
</dbReference>
<dbReference type="PROSITE" id="PS00675">
    <property type="entry name" value="SIGMA54_INTERACT_1"/>
    <property type="match status" value="1"/>
</dbReference>
<evidence type="ECO:0000256" key="1">
    <source>
        <dbReference type="ARBA" id="ARBA00004651"/>
    </source>
</evidence>
<dbReference type="SUPFAM" id="SSF52540">
    <property type="entry name" value="P-loop containing nucleoside triphosphate hydrolases"/>
    <property type="match status" value="1"/>
</dbReference>
<feature type="transmembrane region" description="Helical" evidence="7">
    <location>
        <begin position="47"/>
        <end position="67"/>
    </location>
</feature>
<dbReference type="PANTHER" id="PTHR24221:SF654">
    <property type="entry name" value="ATP-BINDING CASSETTE SUB-FAMILY B MEMBER 6"/>
    <property type="match status" value="1"/>
</dbReference>
<evidence type="ECO:0000313" key="11">
    <source>
        <dbReference type="Proteomes" id="UP001519292"/>
    </source>
</evidence>
<feature type="transmembrane region" description="Helical" evidence="7">
    <location>
        <begin position="134"/>
        <end position="163"/>
    </location>
</feature>
<keyword evidence="2 7" id="KW-0812">Transmembrane</keyword>
<dbReference type="InterPro" id="IPR039421">
    <property type="entry name" value="Type_1_exporter"/>
</dbReference>
<dbReference type="InterPro" id="IPR011527">
    <property type="entry name" value="ABC1_TM_dom"/>
</dbReference>
<evidence type="ECO:0000313" key="10">
    <source>
        <dbReference type="EMBL" id="MBP2057566.1"/>
    </source>
</evidence>
<accession>A0ABS4MD41</accession>
<sequence>MSFRGLFKTNPVLFVLASLGFFLAGATAIGGSWLLMYDITAMQQRQWHTWVILIIWEAVILGGSYYFSQVGAYFWNKVTQQYNHRVRDSIIKHYYDDGAKHSVAQMQNRLITDIKNVDVQYFQPFSNILYGASLIFFSIVVTASINLTLLVVTLIAVGLSIYLPKLLDKMLTKSFSNISDTTKIYLKTIGQWADGINELRRYLAGEKFLSVMANASKQVEDAKVNQIKTNQTVIFLNKVVGVVLNLALSVYTAILIKNNLAVFGAIVTIGNLQFYISQGIQSIGGSWGMMKATKEIRDQLFDTSKIIKKKTKLHGQIAAGFAGKDLSVAFPNGETLTFPDFAVRPGEKVLLTGDSGAGKSTLFKVLLGEIKPASGRVEYFDEDGEQIEPDLAKIGYIAQTPRLFPDTIENNITMFSSELSGAVNGILDEVEFSADIKKFPNGIQEKIDLDKLNISGGQRQKIVLARAKIHDSEIILIDEGTSAIDQNATMKILRNLLKSEATIFFIAHNLSQEMIDLFDHRINLSKS</sequence>
<dbReference type="RefSeq" id="WP_209686310.1">
    <property type="nucleotide sequence ID" value="NZ_JAGGLU010000003.1"/>
</dbReference>
<dbReference type="InterPro" id="IPR025662">
    <property type="entry name" value="Sigma_54_int_dom_ATP-bd_1"/>
</dbReference>
<evidence type="ECO:0000256" key="3">
    <source>
        <dbReference type="ARBA" id="ARBA00022741"/>
    </source>
</evidence>
<keyword evidence="5 7" id="KW-1133">Transmembrane helix</keyword>
<feature type="domain" description="ABC transporter" evidence="8">
    <location>
        <begin position="321"/>
        <end position="527"/>
    </location>
</feature>
<comment type="caution">
    <text evidence="10">The sequence shown here is derived from an EMBL/GenBank/DDBJ whole genome shotgun (WGS) entry which is preliminary data.</text>
</comment>
<feature type="transmembrane region" description="Helical" evidence="7">
    <location>
        <begin position="233"/>
        <end position="254"/>
    </location>
</feature>
<dbReference type="PANTHER" id="PTHR24221">
    <property type="entry name" value="ATP-BINDING CASSETTE SUB-FAMILY B"/>
    <property type="match status" value="1"/>
</dbReference>
<dbReference type="Pfam" id="PF00005">
    <property type="entry name" value="ABC_tran"/>
    <property type="match status" value="1"/>
</dbReference>
<evidence type="ECO:0000256" key="5">
    <source>
        <dbReference type="ARBA" id="ARBA00022989"/>
    </source>
</evidence>
<protein>
    <submittedName>
        <fullName evidence="10">ABC-type bacteriocin/lantibiotic exporter with double-glycine peptidase domain</fullName>
    </submittedName>
</protein>
<feature type="domain" description="ABC transmembrane type-1" evidence="9">
    <location>
        <begin position="15"/>
        <end position="292"/>
    </location>
</feature>
<feature type="transmembrane region" description="Helical" evidence="7">
    <location>
        <begin position="12"/>
        <end position="35"/>
    </location>
</feature>
<dbReference type="SUPFAM" id="SSF90123">
    <property type="entry name" value="ABC transporter transmembrane region"/>
    <property type="match status" value="1"/>
</dbReference>
<dbReference type="PROSITE" id="PS50893">
    <property type="entry name" value="ABC_TRANSPORTER_2"/>
    <property type="match status" value="1"/>
</dbReference>
<evidence type="ECO:0000256" key="4">
    <source>
        <dbReference type="ARBA" id="ARBA00022840"/>
    </source>
</evidence>
<dbReference type="PROSITE" id="PS50929">
    <property type="entry name" value="ABC_TM1F"/>
    <property type="match status" value="1"/>
</dbReference>
<dbReference type="CDD" id="cd03228">
    <property type="entry name" value="ABCC_MRP_Like"/>
    <property type="match status" value="1"/>
</dbReference>
<organism evidence="10 11">
    <name type="scientific">Lactobacillus colini</name>
    <dbReference type="NCBI Taxonomy" id="1819254"/>
    <lineage>
        <taxon>Bacteria</taxon>
        <taxon>Bacillati</taxon>
        <taxon>Bacillota</taxon>
        <taxon>Bacilli</taxon>
        <taxon>Lactobacillales</taxon>
        <taxon>Lactobacillaceae</taxon>
        <taxon>Lactobacillus</taxon>
    </lineage>
</organism>
<proteinExistence type="predicted"/>
<evidence type="ECO:0000256" key="6">
    <source>
        <dbReference type="ARBA" id="ARBA00023136"/>
    </source>
</evidence>
<dbReference type="EMBL" id="JAGGLU010000003">
    <property type="protein sequence ID" value="MBP2057566.1"/>
    <property type="molecule type" value="Genomic_DNA"/>
</dbReference>
<dbReference type="InterPro" id="IPR003439">
    <property type="entry name" value="ABC_transporter-like_ATP-bd"/>
</dbReference>
<gene>
    <name evidence="10" type="ORF">J2Z60_000737</name>
</gene>
<evidence type="ECO:0000259" key="8">
    <source>
        <dbReference type="PROSITE" id="PS50893"/>
    </source>
</evidence>
<evidence type="ECO:0000256" key="7">
    <source>
        <dbReference type="SAM" id="Phobius"/>
    </source>
</evidence>
<reference evidence="10 11" key="1">
    <citation type="submission" date="2021-03" db="EMBL/GenBank/DDBJ databases">
        <title>Genomic Encyclopedia of Type Strains, Phase IV (KMG-IV): sequencing the most valuable type-strain genomes for metagenomic binning, comparative biology and taxonomic classification.</title>
        <authorList>
            <person name="Goeker M."/>
        </authorList>
    </citation>
    <scope>NUCLEOTIDE SEQUENCE [LARGE SCALE GENOMIC DNA]</scope>
    <source>
        <strain evidence="10 11">DSM 101872</strain>
    </source>
</reference>
<keyword evidence="6 7" id="KW-0472">Membrane</keyword>